<evidence type="ECO:0000313" key="10">
    <source>
        <dbReference type="RefSeq" id="XP_030633586.1"/>
    </source>
</evidence>
<dbReference type="RefSeq" id="XP_030633586.1">
    <property type="nucleotide sequence ID" value="XM_030777726.1"/>
</dbReference>
<keyword evidence="4 8" id="KW-1133">Transmembrane helix</keyword>
<keyword evidence="9" id="KW-1185">Reference proteome</keyword>
<dbReference type="Pfam" id="PF00335">
    <property type="entry name" value="Tetraspanin"/>
    <property type="match status" value="1"/>
</dbReference>
<keyword evidence="6" id="KW-0325">Glycoprotein</keyword>
<evidence type="ECO:0000256" key="5">
    <source>
        <dbReference type="ARBA" id="ARBA00023136"/>
    </source>
</evidence>
<proteinExistence type="inferred from homology"/>
<sequence length="212" mass="23587">MGYLGFTCLKNAICSLNVVYMMVGFLLMGVAVWGKSYGIVSSIHVIGGVIAVGFFLLLISIMGLYGAIKHHQVLLFFYMAILLLLFLIQFGMSCACLALRREQQENLLRASWGLMANDTRISLERHLNCCGLLNTTEDMEDFKKDVQLCNAACKDTKKCFTCGDVMLKRAGEALKILGGIGLFFSFTEILGAWLVMRFRNLKDPRANPSAFL</sequence>
<organism evidence="9 10">
    <name type="scientific">Chanos chanos</name>
    <name type="common">Milkfish</name>
    <name type="synonym">Mugil chanos</name>
    <dbReference type="NCBI Taxonomy" id="29144"/>
    <lineage>
        <taxon>Eukaryota</taxon>
        <taxon>Metazoa</taxon>
        <taxon>Chordata</taxon>
        <taxon>Craniata</taxon>
        <taxon>Vertebrata</taxon>
        <taxon>Euteleostomi</taxon>
        <taxon>Actinopterygii</taxon>
        <taxon>Neopterygii</taxon>
        <taxon>Teleostei</taxon>
        <taxon>Ostariophysi</taxon>
        <taxon>Gonorynchiformes</taxon>
        <taxon>Chanidae</taxon>
        <taxon>Chanos</taxon>
    </lineage>
</organism>
<feature type="transmembrane region" description="Helical" evidence="8">
    <location>
        <begin position="45"/>
        <end position="68"/>
    </location>
</feature>
<feature type="transmembrane region" description="Helical" evidence="8">
    <location>
        <begin position="74"/>
        <end position="99"/>
    </location>
</feature>
<dbReference type="OrthoDB" id="5845060at2759"/>
<dbReference type="InterPro" id="IPR000301">
    <property type="entry name" value="Tetraspanin_animals"/>
</dbReference>
<dbReference type="PRINTS" id="PR00259">
    <property type="entry name" value="TMFOUR"/>
</dbReference>
<dbReference type="GO" id="GO:0016020">
    <property type="term" value="C:membrane"/>
    <property type="evidence" value="ECO:0007669"/>
    <property type="project" value="UniProtKB-SubCell"/>
</dbReference>
<protein>
    <submittedName>
        <fullName evidence="10">Tetraspanin-31-like</fullName>
    </submittedName>
</protein>
<evidence type="ECO:0000256" key="4">
    <source>
        <dbReference type="ARBA" id="ARBA00022989"/>
    </source>
</evidence>
<evidence type="ECO:0000313" key="9">
    <source>
        <dbReference type="Proteomes" id="UP000504632"/>
    </source>
</evidence>
<name>A0A6J2VQW4_CHACN</name>
<dbReference type="AlphaFoldDB" id="A0A6J2VQW4"/>
<keyword evidence="7" id="KW-1015">Disulfide bond</keyword>
<dbReference type="PANTHER" id="PTHR19282">
    <property type="entry name" value="TETRASPANIN"/>
    <property type="match status" value="1"/>
</dbReference>
<keyword evidence="5 8" id="KW-0472">Membrane</keyword>
<accession>A0A6J2VQW4</accession>
<reference evidence="10" key="1">
    <citation type="submission" date="2025-08" db="UniProtKB">
        <authorList>
            <consortium name="RefSeq"/>
        </authorList>
    </citation>
    <scope>IDENTIFICATION</scope>
</reference>
<comment type="subcellular location">
    <subcellularLocation>
        <location evidence="1">Membrane</location>
        <topology evidence="1">Multi-pass membrane protein</topology>
    </subcellularLocation>
</comment>
<evidence type="ECO:0000256" key="6">
    <source>
        <dbReference type="ARBA" id="ARBA00023180"/>
    </source>
</evidence>
<dbReference type="GeneID" id="115814775"/>
<comment type="similarity">
    <text evidence="2">Belongs to the tetraspanin (TM4SF) family.</text>
</comment>
<keyword evidence="3 8" id="KW-0812">Transmembrane</keyword>
<feature type="transmembrane region" description="Helical" evidence="8">
    <location>
        <begin position="12"/>
        <end position="33"/>
    </location>
</feature>
<gene>
    <name evidence="10" type="primary">LOC115814775</name>
</gene>
<dbReference type="InterPro" id="IPR018499">
    <property type="entry name" value="Tetraspanin/Peripherin"/>
</dbReference>
<dbReference type="PANTHER" id="PTHR19282:SF3">
    <property type="entry name" value="TETRASPANIN-31"/>
    <property type="match status" value="1"/>
</dbReference>
<feature type="disulfide bond" evidence="7">
    <location>
        <begin position="130"/>
        <end position="149"/>
    </location>
</feature>
<evidence type="ECO:0000256" key="1">
    <source>
        <dbReference type="ARBA" id="ARBA00004141"/>
    </source>
</evidence>
<evidence type="ECO:0000256" key="7">
    <source>
        <dbReference type="PIRSR" id="PIRSR002419-1"/>
    </source>
</evidence>
<dbReference type="Proteomes" id="UP000504632">
    <property type="component" value="Chromosome 6"/>
</dbReference>
<feature type="disulfide bond" evidence="7">
    <location>
        <begin position="129"/>
        <end position="162"/>
    </location>
</feature>
<dbReference type="InParanoid" id="A0A6J2VQW4"/>
<evidence type="ECO:0000256" key="8">
    <source>
        <dbReference type="SAM" id="Phobius"/>
    </source>
</evidence>
<evidence type="ECO:0000256" key="2">
    <source>
        <dbReference type="ARBA" id="ARBA00006840"/>
    </source>
</evidence>
<feature type="transmembrane region" description="Helical" evidence="8">
    <location>
        <begin position="176"/>
        <end position="196"/>
    </location>
</feature>
<dbReference type="PIRSF" id="PIRSF002419">
    <property type="entry name" value="Tetraspanin"/>
    <property type="match status" value="1"/>
</dbReference>
<evidence type="ECO:0000256" key="3">
    <source>
        <dbReference type="ARBA" id="ARBA00022692"/>
    </source>
</evidence>